<dbReference type="OrthoDB" id="9787026at2"/>
<dbReference type="AlphaFoldDB" id="A0A4Y7RBM4"/>
<dbReference type="RefSeq" id="WP_134216158.1">
    <property type="nucleotide sequence ID" value="NZ_QFFZ01000097.1"/>
</dbReference>
<comment type="subcellular location">
    <subcellularLocation>
        <location evidence="1">Cell membrane</location>
        <topology evidence="1">Multi-pass membrane protein</topology>
    </subcellularLocation>
</comment>
<feature type="transmembrane region" description="Helical" evidence="6">
    <location>
        <begin position="395"/>
        <end position="414"/>
    </location>
</feature>
<dbReference type="GO" id="GO:0005886">
    <property type="term" value="C:plasma membrane"/>
    <property type="evidence" value="ECO:0007669"/>
    <property type="project" value="UniProtKB-SubCell"/>
</dbReference>
<feature type="transmembrane region" description="Helical" evidence="6">
    <location>
        <begin position="71"/>
        <end position="88"/>
    </location>
</feature>
<dbReference type="Gene3D" id="1.20.1250.20">
    <property type="entry name" value="MFS general substrate transporter like domains"/>
    <property type="match status" value="1"/>
</dbReference>
<keyword evidence="9" id="KW-1185">Reference proteome</keyword>
<feature type="transmembrane region" description="Helical" evidence="6">
    <location>
        <begin position="420"/>
        <end position="440"/>
    </location>
</feature>
<feature type="transmembrane region" description="Helical" evidence="6">
    <location>
        <begin position="153"/>
        <end position="173"/>
    </location>
</feature>
<dbReference type="InterPro" id="IPR020846">
    <property type="entry name" value="MFS_dom"/>
</dbReference>
<feature type="domain" description="Major facilitator superfamily (MFS) profile" evidence="7">
    <location>
        <begin position="29"/>
        <end position="443"/>
    </location>
</feature>
<gene>
    <name evidence="8" type="primary">ydjE_3</name>
    <name evidence="8" type="ORF">Pmgp_03745</name>
</gene>
<keyword evidence="5 6" id="KW-0472">Membrane</keyword>
<feature type="transmembrane region" description="Helical" evidence="6">
    <location>
        <begin position="352"/>
        <end position="374"/>
    </location>
</feature>
<evidence type="ECO:0000313" key="8">
    <source>
        <dbReference type="EMBL" id="TEB06418.1"/>
    </source>
</evidence>
<comment type="caution">
    <text evidence="8">The sequence shown here is derived from an EMBL/GenBank/DDBJ whole genome shotgun (WGS) entry which is preliminary data.</text>
</comment>
<evidence type="ECO:0000256" key="4">
    <source>
        <dbReference type="ARBA" id="ARBA00022989"/>
    </source>
</evidence>
<feature type="transmembrane region" description="Helical" evidence="6">
    <location>
        <begin position="185"/>
        <end position="204"/>
    </location>
</feature>
<dbReference type="EMBL" id="QFFZ01000097">
    <property type="protein sequence ID" value="TEB06418.1"/>
    <property type="molecule type" value="Genomic_DNA"/>
</dbReference>
<feature type="transmembrane region" description="Helical" evidence="6">
    <location>
        <begin position="20"/>
        <end position="39"/>
    </location>
</feature>
<dbReference type="CDD" id="cd17316">
    <property type="entry name" value="MFS_SV2_like"/>
    <property type="match status" value="1"/>
</dbReference>
<protein>
    <submittedName>
        <fullName evidence="8">Inner membrane metabolite transport protein YdjE</fullName>
    </submittedName>
</protein>
<evidence type="ECO:0000256" key="6">
    <source>
        <dbReference type="SAM" id="Phobius"/>
    </source>
</evidence>
<dbReference type="GO" id="GO:0022857">
    <property type="term" value="F:transmembrane transporter activity"/>
    <property type="evidence" value="ECO:0007669"/>
    <property type="project" value="InterPro"/>
</dbReference>
<feature type="transmembrane region" description="Helical" evidence="6">
    <location>
        <begin position="261"/>
        <end position="281"/>
    </location>
</feature>
<dbReference type="Pfam" id="PF07690">
    <property type="entry name" value="MFS_1"/>
    <property type="match status" value="1"/>
</dbReference>
<keyword evidence="4 6" id="KW-1133">Transmembrane helix</keyword>
<evidence type="ECO:0000256" key="2">
    <source>
        <dbReference type="ARBA" id="ARBA00022448"/>
    </source>
</evidence>
<dbReference type="PROSITE" id="PS50850">
    <property type="entry name" value="MFS"/>
    <property type="match status" value="1"/>
</dbReference>
<reference evidence="8 9" key="1">
    <citation type="journal article" date="2018" name="Environ. Microbiol.">
        <title>Novel energy conservation strategies and behaviour of Pelotomaculum schinkii driving syntrophic propionate catabolism.</title>
        <authorList>
            <person name="Hidalgo-Ahumada C.A.P."/>
            <person name="Nobu M.K."/>
            <person name="Narihiro T."/>
            <person name="Tamaki H."/>
            <person name="Liu W.T."/>
            <person name="Kamagata Y."/>
            <person name="Stams A.J.M."/>
            <person name="Imachi H."/>
            <person name="Sousa D.Z."/>
        </authorList>
    </citation>
    <scope>NUCLEOTIDE SEQUENCE [LARGE SCALE GENOMIC DNA]</scope>
    <source>
        <strain evidence="8 9">MGP</strain>
    </source>
</reference>
<dbReference type="SUPFAM" id="SSF103473">
    <property type="entry name" value="MFS general substrate transporter"/>
    <property type="match status" value="1"/>
</dbReference>
<feature type="transmembrane region" description="Helical" evidence="6">
    <location>
        <begin position="329"/>
        <end position="346"/>
    </location>
</feature>
<name>A0A4Y7RBM4_9FIRM</name>
<evidence type="ECO:0000256" key="5">
    <source>
        <dbReference type="ARBA" id="ARBA00023136"/>
    </source>
</evidence>
<evidence type="ECO:0000313" key="9">
    <source>
        <dbReference type="Proteomes" id="UP000297597"/>
    </source>
</evidence>
<evidence type="ECO:0000256" key="1">
    <source>
        <dbReference type="ARBA" id="ARBA00004651"/>
    </source>
</evidence>
<keyword evidence="2" id="KW-0813">Transport</keyword>
<dbReference type="InterPro" id="IPR011701">
    <property type="entry name" value="MFS"/>
</dbReference>
<feature type="transmembrane region" description="Helical" evidence="6">
    <location>
        <begin position="95"/>
        <end position="113"/>
    </location>
</feature>
<sequence>MTEEIFKSEGKIKNNYFDGMHIRGRHLVLYAIIAMVYFFEQLDNMLLGFVAPAVIKTFGITAQLFAPAQSLYFIGMMLGGFCGGMISDRIGRRKTILYALILTSASCIITGFTDNITTFTIFRTLTGFGVFCTTIVAITYVAEITPAKQRGKWEGICATFAFMATPAIGAVAAKVVPLGPEAWRYIFDVGILGFVAAFFVYFLLDETPRWLVSKGRVAEAEAMVEKISGIAVDLSDQAKFEAERVKISVWQGLVSLVQGKYLGRTVLCFLIGFAQQAPSFALLNWNNTLLQLNGIPAYESMMISTLGTIGMVVGTFISAWVGPLGGRKIPIGVSLLITSIMIMIYINVGSNFVLLATFLFLFQTASMCAAYCIYPYQAESFPTSVRNSATGVINAGARLGTSGTLQIVPFLYAAGGFATFGTTIAIMSAVPGILVLLFGWRTGMAPLEEVS</sequence>
<organism evidence="8 9">
    <name type="scientific">Pelotomaculum propionicicum</name>
    <dbReference type="NCBI Taxonomy" id="258475"/>
    <lineage>
        <taxon>Bacteria</taxon>
        <taxon>Bacillati</taxon>
        <taxon>Bacillota</taxon>
        <taxon>Clostridia</taxon>
        <taxon>Eubacteriales</taxon>
        <taxon>Desulfotomaculaceae</taxon>
        <taxon>Pelotomaculum</taxon>
    </lineage>
</organism>
<accession>A0A4Y7RBM4</accession>
<evidence type="ECO:0000256" key="3">
    <source>
        <dbReference type="ARBA" id="ARBA00022692"/>
    </source>
</evidence>
<proteinExistence type="predicted"/>
<dbReference type="Proteomes" id="UP000297597">
    <property type="component" value="Unassembled WGS sequence"/>
</dbReference>
<dbReference type="InterPro" id="IPR036259">
    <property type="entry name" value="MFS_trans_sf"/>
</dbReference>
<evidence type="ECO:0000259" key="7">
    <source>
        <dbReference type="PROSITE" id="PS50850"/>
    </source>
</evidence>
<dbReference type="PANTHER" id="PTHR23511">
    <property type="entry name" value="SYNAPTIC VESICLE GLYCOPROTEIN 2"/>
    <property type="match status" value="1"/>
</dbReference>
<dbReference type="InterPro" id="IPR005829">
    <property type="entry name" value="Sugar_transporter_CS"/>
</dbReference>
<feature type="transmembrane region" description="Helical" evidence="6">
    <location>
        <begin position="301"/>
        <end position="322"/>
    </location>
</feature>
<feature type="transmembrane region" description="Helical" evidence="6">
    <location>
        <begin position="119"/>
        <end position="141"/>
    </location>
</feature>
<dbReference type="PROSITE" id="PS00216">
    <property type="entry name" value="SUGAR_TRANSPORT_1"/>
    <property type="match status" value="1"/>
</dbReference>
<keyword evidence="3 6" id="KW-0812">Transmembrane</keyword>